<dbReference type="EMBL" id="BONV01000006">
    <property type="protein sequence ID" value="GIG78919.1"/>
    <property type="molecule type" value="Genomic_DNA"/>
</dbReference>
<evidence type="ECO:0000313" key="7">
    <source>
        <dbReference type="EMBL" id="GIG78919.1"/>
    </source>
</evidence>
<evidence type="ECO:0000256" key="3">
    <source>
        <dbReference type="ARBA" id="ARBA00023295"/>
    </source>
</evidence>
<evidence type="ECO:0000313" key="8">
    <source>
        <dbReference type="Proteomes" id="UP000630097"/>
    </source>
</evidence>
<gene>
    <name evidence="7" type="ORF">Pka01_20460</name>
</gene>
<dbReference type="Proteomes" id="UP000630097">
    <property type="component" value="Unassembled WGS sequence"/>
</dbReference>
<evidence type="ECO:0000259" key="5">
    <source>
        <dbReference type="Pfam" id="PF01055"/>
    </source>
</evidence>
<keyword evidence="3 4" id="KW-0326">Glycosidase</keyword>
<keyword evidence="2 4" id="KW-0378">Hydrolase</keyword>
<evidence type="ECO:0000256" key="1">
    <source>
        <dbReference type="ARBA" id="ARBA00007806"/>
    </source>
</evidence>
<comment type="similarity">
    <text evidence="1 4">Belongs to the glycosyl hydrolase 31 family.</text>
</comment>
<feature type="domain" description="Glycoside hydrolase family 31 TIM barrel" evidence="5">
    <location>
        <begin position="143"/>
        <end position="298"/>
    </location>
</feature>
<organism evidence="7 8">
    <name type="scientific">Planotetraspora kaengkrachanensis</name>
    <dbReference type="NCBI Taxonomy" id="575193"/>
    <lineage>
        <taxon>Bacteria</taxon>
        <taxon>Bacillati</taxon>
        <taxon>Actinomycetota</taxon>
        <taxon>Actinomycetes</taxon>
        <taxon>Streptosporangiales</taxon>
        <taxon>Streptosporangiaceae</taxon>
        <taxon>Planotetraspora</taxon>
    </lineage>
</organism>
<keyword evidence="8" id="KW-1185">Reference proteome</keyword>
<dbReference type="InterPro" id="IPR050985">
    <property type="entry name" value="Alpha-glycosidase_related"/>
</dbReference>
<comment type="caution">
    <text evidence="7">The sequence shown here is derived from an EMBL/GenBank/DDBJ whole genome shotgun (WGS) entry which is preliminary data.</text>
</comment>
<dbReference type="SUPFAM" id="SSF51445">
    <property type="entry name" value="(Trans)glycosidases"/>
    <property type="match status" value="1"/>
</dbReference>
<dbReference type="AlphaFoldDB" id="A0A8J3PRZ8"/>
<dbReference type="SUPFAM" id="SSF51011">
    <property type="entry name" value="Glycosyl hydrolase domain"/>
    <property type="match status" value="1"/>
</dbReference>
<accession>A0A8J3PRZ8</accession>
<name>A0A8J3PRZ8_9ACTN</name>
<dbReference type="GO" id="GO:0004553">
    <property type="term" value="F:hydrolase activity, hydrolyzing O-glycosyl compounds"/>
    <property type="evidence" value="ECO:0007669"/>
    <property type="project" value="InterPro"/>
</dbReference>
<dbReference type="Pfam" id="PF21365">
    <property type="entry name" value="Glyco_hydro_31_3rd"/>
    <property type="match status" value="1"/>
</dbReference>
<dbReference type="PANTHER" id="PTHR43053:SF4">
    <property type="entry name" value="MYOGENESIS-REGULATING GLYCOSIDASE"/>
    <property type="match status" value="1"/>
</dbReference>
<sequence length="525" mass="58252">MTSSPVFLTMSDVGRREGENVTLGATVRLPVEDGEYWWGGAAADGIEMPFTDGYRADLRDLGGNQGMPMLLSSKGRYVWSDRPFAIEMSGGELLLRADVAAGIIVGGGHGDLPGVYRQLAEDRFPPDGRMPDPLLFTAPQYNLWIETLFEPTQDNVLAYAQAVLDNGFPPGILMIDDRWHEEYGQWTFHSGRFPDPAAMVARLHEMGFKVMLWLVPYVTPDSLVFRRLREEGLLIRDRRGRPAIGEWWNGFGAALDLLKPEALRWLSGELRRLRQDVGVDGFKFDGGEAAFYADLGCPDPQAYTIAWNRFGLPYPLNEFRDAWLAAGLPLAQRQRDKHHAWEGRDGLASLIPNALAQALTGHAYTCPDMIGGGEYQSFGSADFDPELFVRYAQASALFPMMQFSAAPWRLLSAEHLEHCRSAASLHERFGPEILALAKDSSRTGDPIMRSLEFAFPGQGHERVADQFMLGPDLLVAPVLVKGATSREVVLPPGDWQADDGTLLHGPDIVTVTAPLSRLPWFRRQG</sequence>
<dbReference type="InterPro" id="IPR048395">
    <property type="entry name" value="Glyco_hydro_31_C"/>
</dbReference>
<feature type="domain" description="Glycosyl hydrolase family 31 C-terminal" evidence="6">
    <location>
        <begin position="444"/>
        <end position="525"/>
    </location>
</feature>
<dbReference type="Gene3D" id="2.60.40.1180">
    <property type="entry name" value="Golgi alpha-mannosidase II"/>
    <property type="match status" value="1"/>
</dbReference>
<dbReference type="PANTHER" id="PTHR43053">
    <property type="entry name" value="GLYCOSIDASE FAMILY 31"/>
    <property type="match status" value="1"/>
</dbReference>
<evidence type="ECO:0000256" key="2">
    <source>
        <dbReference type="ARBA" id="ARBA00022801"/>
    </source>
</evidence>
<proteinExistence type="inferred from homology"/>
<dbReference type="InterPro" id="IPR000322">
    <property type="entry name" value="Glyco_hydro_31_TIM"/>
</dbReference>
<dbReference type="Pfam" id="PF01055">
    <property type="entry name" value="Glyco_hydro_31_2nd"/>
    <property type="match status" value="1"/>
</dbReference>
<reference evidence="7 8" key="1">
    <citation type="submission" date="2021-01" db="EMBL/GenBank/DDBJ databases">
        <title>Whole genome shotgun sequence of Planotetraspora kaengkrachanensis NBRC 104272.</title>
        <authorList>
            <person name="Komaki H."/>
            <person name="Tamura T."/>
        </authorList>
    </citation>
    <scope>NUCLEOTIDE SEQUENCE [LARGE SCALE GENOMIC DNA]</scope>
    <source>
        <strain evidence="7 8">NBRC 104272</strain>
    </source>
</reference>
<evidence type="ECO:0000259" key="6">
    <source>
        <dbReference type="Pfam" id="PF21365"/>
    </source>
</evidence>
<evidence type="ECO:0000256" key="4">
    <source>
        <dbReference type="RuleBase" id="RU361185"/>
    </source>
</evidence>
<dbReference type="GO" id="GO:0005975">
    <property type="term" value="P:carbohydrate metabolic process"/>
    <property type="evidence" value="ECO:0007669"/>
    <property type="project" value="InterPro"/>
</dbReference>
<protein>
    <submittedName>
        <fullName evidence="7">Glycoside hydrolase</fullName>
    </submittedName>
</protein>
<dbReference type="CDD" id="cd06592">
    <property type="entry name" value="GH31_NET37"/>
    <property type="match status" value="1"/>
</dbReference>
<dbReference type="Gene3D" id="3.20.20.80">
    <property type="entry name" value="Glycosidases"/>
    <property type="match status" value="1"/>
</dbReference>
<dbReference type="InterPro" id="IPR013780">
    <property type="entry name" value="Glyco_hydro_b"/>
</dbReference>
<dbReference type="InterPro" id="IPR017853">
    <property type="entry name" value="GH"/>
</dbReference>